<comment type="caution">
    <text evidence="1">The sequence shown here is derived from an EMBL/GenBank/DDBJ whole genome shotgun (WGS) entry which is preliminary data.</text>
</comment>
<name>A0AAD6IC04_PENCN</name>
<sequence length="97" mass="10810">MAAVRNIQLRCSSDYNPRGTTLSLGWTGEELRRHHAAGLRCGDDHDVSNRRTTGILRVSLGAMTNLEYIDSLTKFIEEFYVEKVPPVVPLGLLALLL</sequence>
<dbReference type="EMBL" id="JAQJZL010000005">
    <property type="protein sequence ID" value="KAJ6041500.1"/>
    <property type="molecule type" value="Genomic_DNA"/>
</dbReference>
<reference evidence="1" key="2">
    <citation type="submission" date="2023-01" db="EMBL/GenBank/DDBJ databases">
        <authorList>
            <person name="Petersen C."/>
        </authorList>
    </citation>
    <scope>NUCLEOTIDE SEQUENCE</scope>
    <source>
        <strain evidence="1">IBT 15450</strain>
    </source>
</reference>
<accession>A0AAD6IC04</accession>
<proteinExistence type="predicted"/>
<evidence type="ECO:0000313" key="2">
    <source>
        <dbReference type="Proteomes" id="UP001219568"/>
    </source>
</evidence>
<reference evidence="1" key="1">
    <citation type="journal article" date="2023" name="IMA Fungus">
        <title>Comparative genomic study of the Penicillium genus elucidates a diverse pangenome and 15 lateral gene transfer events.</title>
        <authorList>
            <person name="Petersen C."/>
            <person name="Sorensen T."/>
            <person name="Nielsen M.R."/>
            <person name="Sondergaard T.E."/>
            <person name="Sorensen J.L."/>
            <person name="Fitzpatrick D.A."/>
            <person name="Frisvad J.C."/>
            <person name="Nielsen K.L."/>
        </authorList>
    </citation>
    <scope>NUCLEOTIDE SEQUENCE</scope>
    <source>
        <strain evidence="1">IBT 15450</strain>
    </source>
</reference>
<dbReference type="Proteomes" id="UP001219568">
    <property type="component" value="Unassembled WGS sequence"/>
</dbReference>
<keyword evidence="2" id="KW-1185">Reference proteome</keyword>
<evidence type="ECO:0000313" key="1">
    <source>
        <dbReference type="EMBL" id="KAJ6041500.1"/>
    </source>
</evidence>
<gene>
    <name evidence="1" type="ORF">N7460_006890</name>
</gene>
<organism evidence="1 2">
    <name type="scientific">Penicillium canescens</name>
    <dbReference type="NCBI Taxonomy" id="5083"/>
    <lineage>
        <taxon>Eukaryota</taxon>
        <taxon>Fungi</taxon>
        <taxon>Dikarya</taxon>
        <taxon>Ascomycota</taxon>
        <taxon>Pezizomycotina</taxon>
        <taxon>Eurotiomycetes</taxon>
        <taxon>Eurotiomycetidae</taxon>
        <taxon>Eurotiales</taxon>
        <taxon>Aspergillaceae</taxon>
        <taxon>Penicillium</taxon>
    </lineage>
</organism>
<protein>
    <submittedName>
        <fullName evidence="1">Uncharacterized protein</fullName>
    </submittedName>
</protein>
<dbReference type="AlphaFoldDB" id="A0AAD6IC04"/>